<feature type="non-terminal residue" evidence="1">
    <location>
        <position position="41"/>
    </location>
</feature>
<sequence length="41" mass="4901">MCDWCPREPGCWGKLMWHSAVPFCRRKKRGEAGRKQRLLLL</sequence>
<evidence type="ECO:0000313" key="1">
    <source>
        <dbReference type="EMBL" id="VCX40567.1"/>
    </source>
</evidence>
<protein>
    <submittedName>
        <fullName evidence="1">Uncharacterized protein</fullName>
    </submittedName>
</protein>
<name>A0A9X9MA84_GULGU</name>
<dbReference type="AlphaFoldDB" id="A0A9X9MA84"/>
<organism evidence="1 2">
    <name type="scientific">Gulo gulo</name>
    <name type="common">Wolverine</name>
    <name type="synonym">Gluton</name>
    <dbReference type="NCBI Taxonomy" id="48420"/>
    <lineage>
        <taxon>Eukaryota</taxon>
        <taxon>Metazoa</taxon>
        <taxon>Chordata</taxon>
        <taxon>Craniata</taxon>
        <taxon>Vertebrata</taxon>
        <taxon>Euteleostomi</taxon>
        <taxon>Mammalia</taxon>
        <taxon>Eutheria</taxon>
        <taxon>Laurasiatheria</taxon>
        <taxon>Carnivora</taxon>
        <taxon>Caniformia</taxon>
        <taxon>Musteloidea</taxon>
        <taxon>Mustelidae</taxon>
        <taxon>Guloninae</taxon>
        <taxon>Gulo</taxon>
    </lineage>
</organism>
<evidence type="ECO:0000313" key="2">
    <source>
        <dbReference type="Proteomes" id="UP000269945"/>
    </source>
</evidence>
<accession>A0A9X9MA84</accession>
<comment type="caution">
    <text evidence="1">The sequence shown here is derived from an EMBL/GenBank/DDBJ whole genome shotgun (WGS) entry which is preliminary data.</text>
</comment>
<dbReference type="Proteomes" id="UP000269945">
    <property type="component" value="Unassembled WGS sequence"/>
</dbReference>
<gene>
    <name evidence="1" type="ORF">BN2614_LOCUS8</name>
</gene>
<keyword evidence="2" id="KW-1185">Reference proteome</keyword>
<reference evidence="1 2" key="1">
    <citation type="submission" date="2018-10" db="EMBL/GenBank/DDBJ databases">
        <authorList>
            <person name="Ekblom R."/>
            <person name="Jareborg N."/>
        </authorList>
    </citation>
    <scope>NUCLEOTIDE SEQUENCE [LARGE SCALE GENOMIC DNA]</scope>
    <source>
        <tissue evidence="1">Muscle</tissue>
    </source>
</reference>
<dbReference type="EMBL" id="CYRY02045219">
    <property type="protein sequence ID" value="VCX40567.1"/>
    <property type="molecule type" value="Genomic_DNA"/>
</dbReference>
<proteinExistence type="predicted"/>